<dbReference type="PANTHER" id="PTHR42803">
    <property type="entry name" value="ACYL-COA DEHYDROGENASE"/>
    <property type="match status" value="1"/>
</dbReference>
<sequence length="191" mass="20866">MKSFSRENLDFILFDVLSVQTLNSLPFFKEYDTEGLQMILDSATDLADRINPEDIIASDRNEPELVDGKVKVHPSIHNFVKSYAEAGFVGGALSEDLGGFQIPKTIVAAVDFMLCTKSNSYIMYTDLAKGVANVIAAFGTELQKKKYLPEILSGNWLGTMCLTETESGSSLANITTKAIPKSDGSYYIKGA</sequence>
<evidence type="ECO:0000259" key="1">
    <source>
        <dbReference type="Pfam" id="PF02771"/>
    </source>
</evidence>
<organism evidence="2 3">
    <name type="scientific">Maribacter litopenaei</name>
    <dbReference type="NCBI Taxonomy" id="2976127"/>
    <lineage>
        <taxon>Bacteria</taxon>
        <taxon>Pseudomonadati</taxon>
        <taxon>Bacteroidota</taxon>
        <taxon>Flavobacteriia</taxon>
        <taxon>Flavobacteriales</taxon>
        <taxon>Flavobacteriaceae</taxon>
        <taxon>Maribacter</taxon>
    </lineage>
</organism>
<dbReference type="InterPro" id="IPR009100">
    <property type="entry name" value="AcylCoA_DH/oxidase_NM_dom_sf"/>
</dbReference>
<gene>
    <name evidence="2" type="ORF">NYZ99_12410</name>
</gene>
<evidence type="ECO:0000313" key="2">
    <source>
        <dbReference type="EMBL" id="UWX53919.1"/>
    </source>
</evidence>
<dbReference type="RefSeq" id="WP_260571475.1">
    <property type="nucleotide sequence ID" value="NZ_CP104205.1"/>
</dbReference>
<evidence type="ECO:0000313" key="3">
    <source>
        <dbReference type="Proteomes" id="UP001059209"/>
    </source>
</evidence>
<dbReference type="Pfam" id="PF02771">
    <property type="entry name" value="Acyl-CoA_dh_N"/>
    <property type="match status" value="1"/>
</dbReference>
<dbReference type="InterPro" id="IPR052166">
    <property type="entry name" value="Diverse_Acyl-CoA_DH"/>
</dbReference>
<name>A0ABY5Y5G3_9FLAO</name>
<feature type="domain" description="Acyl-CoA dehydrogenase/oxidase N-terminal" evidence="1">
    <location>
        <begin position="77"/>
        <end position="154"/>
    </location>
</feature>
<accession>A0ABY5Y5G3</accession>
<dbReference type="InterPro" id="IPR046373">
    <property type="entry name" value="Acyl-CoA_Oxase/DH_mid-dom_sf"/>
</dbReference>
<dbReference type="Gene3D" id="2.40.110.10">
    <property type="entry name" value="Butyryl-CoA Dehydrogenase, subunit A, domain 2"/>
    <property type="match status" value="1"/>
</dbReference>
<dbReference type="PANTHER" id="PTHR42803:SF3">
    <property type="entry name" value="ACYL-COA DEHYDROGENASE-RELATED"/>
    <property type="match status" value="1"/>
</dbReference>
<dbReference type="SUPFAM" id="SSF56645">
    <property type="entry name" value="Acyl-CoA dehydrogenase NM domain-like"/>
    <property type="match status" value="1"/>
</dbReference>
<reference evidence="2" key="1">
    <citation type="submission" date="2022-09" db="EMBL/GenBank/DDBJ databases">
        <title>Maribacter litopenaei sp. nov., isolated from the intestinal tract of the Pacific White Shrimp, Litopenaeus vannamei.</title>
        <authorList>
            <person name="Kim S.Y."/>
            <person name="Hwang C.Y."/>
        </authorList>
    </citation>
    <scope>NUCLEOTIDE SEQUENCE</scope>
    <source>
        <strain evidence="2">HL-LV01</strain>
    </source>
</reference>
<protein>
    <submittedName>
        <fullName evidence="2">Acyl-CoA dehydrogenase family protein</fullName>
    </submittedName>
</protein>
<dbReference type="InterPro" id="IPR013786">
    <property type="entry name" value="AcylCoA_DH/ox_N"/>
</dbReference>
<proteinExistence type="predicted"/>
<dbReference type="Gene3D" id="1.10.540.10">
    <property type="entry name" value="Acyl-CoA dehydrogenase/oxidase, N-terminal domain"/>
    <property type="match status" value="1"/>
</dbReference>
<dbReference type="InterPro" id="IPR037069">
    <property type="entry name" value="AcylCoA_DH/ox_N_sf"/>
</dbReference>
<keyword evidence="3" id="KW-1185">Reference proteome</keyword>
<dbReference type="Proteomes" id="UP001059209">
    <property type="component" value="Chromosome"/>
</dbReference>
<dbReference type="EMBL" id="CP104205">
    <property type="protein sequence ID" value="UWX53919.1"/>
    <property type="molecule type" value="Genomic_DNA"/>
</dbReference>